<evidence type="ECO:0000256" key="1">
    <source>
        <dbReference type="SAM" id="SignalP"/>
    </source>
</evidence>
<evidence type="ECO:0000313" key="3">
    <source>
        <dbReference type="Proteomes" id="UP001163156"/>
    </source>
</evidence>
<reference evidence="2" key="1">
    <citation type="submission" date="2022-10" db="EMBL/GenBank/DDBJ databases">
        <title>Algoriphagus sp. a novel bacteria isolate from halophytes salicornia europaea.</title>
        <authorList>
            <person name="Peng Y."/>
            <person name="Jiang L."/>
            <person name="Lee J."/>
        </authorList>
    </citation>
    <scope>NUCLEOTIDE SEQUENCE</scope>
    <source>
        <strain evidence="2">TR-M5</strain>
    </source>
</reference>
<accession>A0ABY6MFL3</accession>
<gene>
    <name evidence="2" type="ORF">OM944_18425</name>
</gene>
<evidence type="ECO:0000313" key="2">
    <source>
        <dbReference type="EMBL" id="UZD22613.1"/>
    </source>
</evidence>
<dbReference type="EMBL" id="CP110226">
    <property type="protein sequence ID" value="UZD22613.1"/>
    <property type="molecule type" value="Genomic_DNA"/>
</dbReference>
<sequence length="234" mass="26405">MSLLFRYSFLLLLTICTLQVNAQNFYKEKQSRDNIVSIGVGPSFIYMDNGGQYRTFNFEFNPSISASLTKRLTDRFDVKATGGMQWISSGGNPSQQVTDYWTANNSSFTANGTAYYFDLMPTVYLVPFGNHMNRSMFNFYFGLGLGVLHANTEQTKSFSEDEVPVREKVTTGYVPIRGGITYTIGAYSDIALEGTMLATFTDNIDGNVGFNKFGDHLLQAQIVYRRYLFSDFSR</sequence>
<organism evidence="2 3">
    <name type="scientific">Algoriphagus halophytocola</name>
    <dbReference type="NCBI Taxonomy" id="2991499"/>
    <lineage>
        <taxon>Bacteria</taxon>
        <taxon>Pseudomonadati</taxon>
        <taxon>Bacteroidota</taxon>
        <taxon>Cytophagia</taxon>
        <taxon>Cytophagales</taxon>
        <taxon>Cyclobacteriaceae</taxon>
        <taxon>Algoriphagus</taxon>
    </lineage>
</organism>
<keyword evidence="1" id="KW-0732">Signal</keyword>
<name>A0ABY6MFL3_9BACT</name>
<evidence type="ECO:0008006" key="4">
    <source>
        <dbReference type="Google" id="ProtNLM"/>
    </source>
</evidence>
<protein>
    <recommendedName>
        <fullName evidence="4">Outer membrane protein beta-barrel domain-containing protein</fullName>
    </recommendedName>
</protein>
<proteinExistence type="predicted"/>
<feature type="signal peptide" evidence="1">
    <location>
        <begin position="1"/>
        <end position="22"/>
    </location>
</feature>
<dbReference type="RefSeq" id="WP_264809132.1">
    <property type="nucleotide sequence ID" value="NZ_CP110226.1"/>
</dbReference>
<dbReference type="Proteomes" id="UP001163156">
    <property type="component" value="Chromosome"/>
</dbReference>
<feature type="chain" id="PRO_5045426008" description="Outer membrane protein beta-barrel domain-containing protein" evidence="1">
    <location>
        <begin position="23"/>
        <end position="234"/>
    </location>
</feature>
<keyword evidence="3" id="KW-1185">Reference proteome</keyword>